<organism evidence="2 3">
    <name type="scientific">Apiospora rasikravindrae</name>
    <dbReference type="NCBI Taxonomy" id="990691"/>
    <lineage>
        <taxon>Eukaryota</taxon>
        <taxon>Fungi</taxon>
        <taxon>Dikarya</taxon>
        <taxon>Ascomycota</taxon>
        <taxon>Pezizomycotina</taxon>
        <taxon>Sordariomycetes</taxon>
        <taxon>Xylariomycetidae</taxon>
        <taxon>Amphisphaeriales</taxon>
        <taxon>Apiosporaceae</taxon>
        <taxon>Apiospora</taxon>
    </lineage>
</organism>
<accession>A0ABR1S2Q9</accession>
<evidence type="ECO:0000256" key="1">
    <source>
        <dbReference type="SAM" id="MobiDB-lite"/>
    </source>
</evidence>
<protein>
    <submittedName>
        <fullName evidence="2">Uncharacterized protein</fullName>
    </submittedName>
</protein>
<evidence type="ECO:0000313" key="3">
    <source>
        <dbReference type="Proteomes" id="UP001444661"/>
    </source>
</evidence>
<feature type="compositionally biased region" description="Low complexity" evidence="1">
    <location>
        <begin position="60"/>
        <end position="76"/>
    </location>
</feature>
<dbReference type="EMBL" id="JAQQWK010000011">
    <property type="protein sequence ID" value="KAK8023674.1"/>
    <property type="molecule type" value="Genomic_DNA"/>
</dbReference>
<name>A0ABR1S2Q9_9PEZI</name>
<comment type="caution">
    <text evidence="2">The sequence shown here is derived from an EMBL/GenBank/DDBJ whole genome shotgun (WGS) entry which is preliminary data.</text>
</comment>
<sequence>MFREVRHMYHRSLVVEEQIARWERMYAESLGLEEIVGGELAAQLEVSSGDDDDDDDGRSLDSSRAARAANPSSAWF</sequence>
<evidence type="ECO:0000313" key="2">
    <source>
        <dbReference type="EMBL" id="KAK8023674.1"/>
    </source>
</evidence>
<dbReference type="Proteomes" id="UP001444661">
    <property type="component" value="Unassembled WGS sequence"/>
</dbReference>
<proteinExistence type="predicted"/>
<gene>
    <name evidence="2" type="ORF">PG993_011740</name>
</gene>
<feature type="region of interest" description="Disordered" evidence="1">
    <location>
        <begin position="45"/>
        <end position="76"/>
    </location>
</feature>
<keyword evidence="3" id="KW-1185">Reference proteome</keyword>
<reference evidence="2 3" key="1">
    <citation type="submission" date="2023-01" db="EMBL/GenBank/DDBJ databases">
        <title>Analysis of 21 Apiospora genomes using comparative genomics revels a genus with tremendous synthesis potential of carbohydrate active enzymes and secondary metabolites.</title>
        <authorList>
            <person name="Sorensen T."/>
        </authorList>
    </citation>
    <scope>NUCLEOTIDE SEQUENCE [LARGE SCALE GENOMIC DNA]</scope>
    <source>
        <strain evidence="2 3">CBS 33761</strain>
    </source>
</reference>